<name>A0AAU9FRY7_DROMD</name>
<evidence type="ECO:0000256" key="1">
    <source>
        <dbReference type="SAM" id="MobiDB-lite"/>
    </source>
</evidence>
<evidence type="ECO:0000313" key="2">
    <source>
        <dbReference type="EMBL" id="BFF98427.1"/>
    </source>
</evidence>
<dbReference type="CDD" id="cd00084">
    <property type="entry name" value="HMG-box_SF"/>
    <property type="match status" value="1"/>
</dbReference>
<proteinExistence type="predicted"/>
<organism evidence="2 3">
    <name type="scientific">Drosophila madeirensis</name>
    <name type="common">Fruit fly</name>
    <dbReference type="NCBI Taxonomy" id="30013"/>
    <lineage>
        <taxon>Eukaryota</taxon>
        <taxon>Metazoa</taxon>
        <taxon>Ecdysozoa</taxon>
        <taxon>Arthropoda</taxon>
        <taxon>Hexapoda</taxon>
        <taxon>Insecta</taxon>
        <taxon>Pterygota</taxon>
        <taxon>Neoptera</taxon>
        <taxon>Endopterygota</taxon>
        <taxon>Diptera</taxon>
        <taxon>Brachycera</taxon>
        <taxon>Muscomorpha</taxon>
        <taxon>Ephydroidea</taxon>
        <taxon>Drosophilidae</taxon>
        <taxon>Drosophila</taxon>
        <taxon>Sophophora</taxon>
    </lineage>
</organism>
<evidence type="ECO:0008006" key="4">
    <source>
        <dbReference type="Google" id="ProtNLM"/>
    </source>
</evidence>
<sequence>MANIFSNAWRVLDSVVNRPNGTAEESLATILPNTTQTPTPTSPPSSPTTPTASPPVTPSPSTTPKWSYPQTKIRIRRPAPALASFMWTAPSPRCNRHVAFTRSTLQHVAHREIVIHGETSGFQNFVREMYESYYKMKLDQEWRQGLLEDEYPIHNRRLSFNDLVLLQRVARDMWHHMSRERRKMYKDLAKEVKQRRRLRLPPDPYRTPVTMMGKKKLHKTKSIYHSLEEFE</sequence>
<feature type="region of interest" description="Disordered" evidence="1">
    <location>
        <begin position="29"/>
        <end position="70"/>
    </location>
</feature>
<feature type="compositionally biased region" description="Pro residues" evidence="1">
    <location>
        <begin position="40"/>
        <end position="58"/>
    </location>
</feature>
<evidence type="ECO:0000313" key="3">
    <source>
        <dbReference type="Proteomes" id="UP001500889"/>
    </source>
</evidence>
<dbReference type="InterPro" id="IPR036910">
    <property type="entry name" value="HMG_box_dom_sf"/>
</dbReference>
<protein>
    <recommendedName>
        <fullName evidence="4">HMG box domain-containing protein</fullName>
    </recommendedName>
</protein>
<dbReference type="Gene3D" id="1.10.30.10">
    <property type="entry name" value="High mobility group box domain"/>
    <property type="match status" value="1"/>
</dbReference>
<dbReference type="Proteomes" id="UP001500889">
    <property type="component" value="Chromosome J"/>
</dbReference>
<reference evidence="2 3" key="1">
    <citation type="submission" date="2024-02" db="EMBL/GenBank/DDBJ databases">
        <title>A chromosome-level genome assembly of Drosophila madeirensis, a fruit fly species endemic to Madeira island.</title>
        <authorList>
            <person name="Tomihara K."/>
            <person name="Llopart A."/>
            <person name="Yamamoto D."/>
        </authorList>
    </citation>
    <scope>NUCLEOTIDE SEQUENCE [LARGE SCALE GENOMIC DNA]</scope>
    <source>
        <strain evidence="2 3">RF1</strain>
    </source>
</reference>
<keyword evidence="3" id="KW-1185">Reference proteome</keyword>
<dbReference type="EMBL" id="AP029265">
    <property type="protein sequence ID" value="BFF98427.1"/>
    <property type="molecule type" value="Genomic_DNA"/>
</dbReference>
<accession>A0AAU9FRY7</accession>
<dbReference type="GO" id="GO:0005634">
    <property type="term" value="C:nucleus"/>
    <property type="evidence" value="ECO:0007669"/>
    <property type="project" value="UniProtKB-ARBA"/>
</dbReference>
<gene>
    <name evidence="2" type="ORF">DMAD_06599</name>
</gene>
<dbReference type="AlphaFoldDB" id="A0AAU9FRY7"/>